<organism evidence="10 11">
    <name type="scientific">Ensete ventricosum</name>
    <name type="common">Abyssinian banana</name>
    <name type="synonym">Musa ensete</name>
    <dbReference type="NCBI Taxonomy" id="4639"/>
    <lineage>
        <taxon>Eukaryota</taxon>
        <taxon>Viridiplantae</taxon>
        <taxon>Streptophyta</taxon>
        <taxon>Embryophyta</taxon>
        <taxon>Tracheophyta</taxon>
        <taxon>Spermatophyta</taxon>
        <taxon>Magnoliopsida</taxon>
        <taxon>Liliopsida</taxon>
        <taxon>Zingiberales</taxon>
        <taxon>Musaceae</taxon>
        <taxon>Ensete</taxon>
    </lineage>
</organism>
<sequence length="725" mass="80157">MTAEERSAVKDEFPVGMRVLAVDDDPTFLKVLENLLVRCQYNGLSKTPILFPFFPFPFRLCKQTDVRLGLMQEREREESFFMHLSMCSAVTTTTRATMALKLLRENRDKYDLVISDVHMPDMDGFKLLELVGLELDLPVIMLSANGERQAVMKGITHGACDYLLKPVRMQELRNIWQHVIRRRKSAGVQNSNVNTEVDSQKDQITDSEGSQWVKDHNERPKKRHKDQNEENDSEENIQESETSSSQKKPRVVWSIELHRKFVAAVNQLGIDKAVPKKILDLMNVENLTRENKYRLYLKRLSAVTGQNASVASALRFRNLSCVNVESLGVFRNYHALGRSRQLPSLTSLQPNGMLDRVNGPSVPAGRVPYQAVEDGHMYHGTSNPLNDLGKHQDIRLTRNSQANLLHGVPTSFQSGQLHQQKVVEEANSSSIAGLSSSGLTASLCGSSIANVASNFPLLQANKQHLEHGGLGDYSSVMMPLSSADPFDDLQDLSQLPHVGIPNATWQDAVLSTEHSSNGLPGAPFIHESLSLCQSGGDNSLQTPLAGNNNHGKYFSNVAGTPLTAAQHQVNLFGGSMMIMAGSDDDPNIKSLGNYRQEWHHTFDPNAPLGSSLCPSLPLLGANEKILLHHTSESSIHNKMMGADETGQAFGVPSLQYKCMLDKSTVESQLNYKDDYGSETNKSCSRVTSPDCSYGNIADVVTKPVRTLSMFLLSSLSACSIIHSFR</sequence>
<evidence type="ECO:0000313" key="10">
    <source>
        <dbReference type="EMBL" id="KAJ8500073.1"/>
    </source>
</evidence>
<keyword evidence="6" id="KW-0539">Nucleus</keyword>
<dbReference type="Pfam" id="PF00072">
    <property type="entry name" value="Response_reg"/>
    <property type="match status" value="1"/>
</dbReference>
<dbReference type="EMBL" id="JAQQAF010000003">
    <property type="protein sequence ID" value="KAJ8500073.1"/>
    <property type="molecule type" value="Genomic_DNA"/>
</dbReference>
<keyword evidence="5" id="KW-0804">Transcription</keyword>
<dbReference type="GO" id="GO:0000160">
    <property type="term" value="P:phosphorelay signal transduction system"/>
    <property type="evidence" value="ECO:0007669"/>
    <property type="project" value="UniProtKB-KW"/>
</dbReference>
<accession>A0AAV8RIN9</accession>
<dbReference type="InterPro" id="IPR001789">
    <property type="entry name" value="Sig_transdc_resp-reg_receiver"/>
</dbReference>
<dbReference type="GO" id="GO:0005634">
    <property type="term" value="C:nucleus"/>
    <property type="evidence" value="ECO:0007669"/>
    <property type="project" value="UniProtKB-SubCell"/>
</dbReference>
<keyword evidence="3" id="KW-0805">Transcription regulation</keyword>
<evidence type="ECO:0000256" key="6">
    <source>
        <dbReference type="ARBA" id="ARBA00023242"/>
    </source>
</evidence>
<evidence type="ECO:0000256" key="1">
    <source>
        <dbReference type="ARBA" id="ARBA00004123"/>
    </source>
</evidence>
<evidence type="ECO:0000256" key="5">
    <source>
        <dbReference type="ARBA" id="ARBA00023163"/>
    </source>
</evidence>
<keyword evidence="11" id="KW-1185">Reference proteome</keyword>
<dbReference type="PROSITE" id="PS50110">
    <property type="entry name" value="RESPONSE_REGULATORY"/>
    <property type="match status" value="1"/>
</dbReference>
<keyword evidence="2" id="KW-0902">Two-component regulatory system</keyword>
<protein>
    <recommendedName>
        <fullName evidence="9">Response regulatory domain-containing protein</fullName>
    </recommendedName>
</protein>
<feature type="compositionally biased region" description="Acidic residues" evidence="8">
    <location>
        <begin position="229"/>
        <end position="238"/>
    </location>
</feature>
<dbReference type="SUPFAM" id="SSF46689">
    <property type="entry name" value="Homeodomain-like"/>
    <property type="match status" value="1"/>
</dbReference>
<evidence type="ECO:0000256" key="2">
    <source>
        <dbReference type="ARBA" id="ARBA00023012"/>
    </source>
</evidence>
<comment type="caution">
    <text evidence="10">The sequence shown here is derived from an EMBL/GenBank/DDBJ whole genome shotgun (WGS) entry which is preliminary data.</text>
</comment>
<dbReference type="InterPro" id="IPR011006">
    <property type="entry name" value="CheY-like_superfamily"/>
</dbReference>
<keyword evidence="4" id="KW-0238">DNA-binding</keyword>
<evidence type="ECO:0000256" key="8">
    <source>
        <dbReference type="SAM" id="MobiDB-lite"/>
    </source>
</evidence>
<dbReference type="GO" id="GO:0003677">
    <property type="term" value="F:DNA binding"/>
    <property type="evidence" value="ECO:0007669"/>
    <property type="project" value="UniProtKB-KW"/>
</dbReference>
<dbReference type="FunFam" id="1.10.10.60:FF:000007">
    <property type="entry name" value="Two-component response regulator"/>
    <property type="match status" value="1"/>
</dbReference>
<evidence type="ECO:0000259" key="9">
    <source>
        <dbReference type="PROSITE" id="PS50110"/>
    </source>
</evidence>
<evidence type="ECO:0000313" key="11">
    <source>
        <dbReference type="Proteomes" id="UP001222027"/>
    </source>
</evidence>
<feature type="domain" description="Response regulatory" evidence="9">
    <location>
        <begin position="18"/>
        <end position="180"/>
    </location>
</feature>
<comment type="subcellular location">
    <subcellularLocation>
        <location evidence="1">Nucleus</location>
    </subcellularLocation>
</comment>
<gene>
    <name evidence="10" type="ORF">OPV22_010625</name>
</gene>
<evidence type="ECO:0000256" key="4">
    <source>
        <dbReference type="ARBA" id="ARBA00023125"/>
    </source>
</evidence>
<name>A0AAV8RIN9_ENSVE</name>
<dbReference type="PANTHER" id="PTHR43874:SF7">
    <property type="entry name" value="TWO-COMPONENT RESPONSE REGULATOR ARR10"/>
    <property type="match status" value="1"/>
</dbReference>
<evidence type="ECO:0000256" key="3">
    <source>
        <dbReference type="ARBA" id="ARBA00023015"/>
    </source>
</evidence>
<dbReference type="InterPro" id="IPR009057">
    <property type="entry name" value="Homeodomain-like_sf"/>
</dbReference>
<proteinExistence type="predicted"/>
<dbReference type="CDD" id="cd17584">
    <property type="entry name" value="REC_typeB_ARR-like"/>
    <property type="match status" value="1"/>
</dbReference>
<dbReference type="Gene3D" id="3.40.50.2300">
    <property type="match status" value="1"/>
</dbReference>
<dbReference type="InterPro" id="IPR006447">
    <property type="entry name" value="Myb_dom_plants"/>
</dbReference>
<keyword evidence="7" id="KW-0597">Phosphoprotein</keyword>
<dbReference type="NCBIfam" id="TIGR01557">
    <property type="entry name" value="myb_SHAQKYF"/>
    <property type="match status" value="1"/>
</dbReference>
<dbReference type="Proteomes" id="UP001222027">
    <property type="component" value="Unassembled WGS sequence"/>
</dbReference>
<dbReference type="InterPro" id="IPR045279">
    <property type="entry name" value="ARR-like"/>
</dbReference>
<feature type="region of interest" description="Disordered" evidence="8">
    <location>
        <begin position="190"/>
        <end position="249"/>
    </location>
</feature>
<dbReference type="AlphaFoldDB" id="A0AAV8RIN9"/>
<dbReference type="SMART" id="SM00448">
    <property type="entry name" value="REC"/>
    <property type="match status" value="1"/>
</dbReference>
<evidence type="ECO:0000256" key="7">
    <source>
        <dbReference type="PROSITE-ProRule" id="PRU00169"/>
    </source>
</evidence>
<dbReference type="GO" id="GO:0009736">
    <property type="term" value="P:cytokinin-activated signaling pathway"/>
    <property type="evidence" value="ECO:0007669"/>
    <property type="project" value="InterPro"/>
</dbReference>
<dbReference type="SUPFAM" id="SSF52172">
    <property type="entry name" value="CheY-like"/>
    <property type="match status" value="1"/>
</dbReference>
<reference evidence="10 11" key="1">
    <citation type="submission" date="2022-12" db="EMBL/GenBank/DDBJ databases">
        <title>Chromosome-scale assembly of the Ensete ventricosum genome.</title>
        <authorList>
            <person name="Dussert Y."/>
            <person name="Stocks J."/>
            <person name="Wendawek A."/>
            <person name="Woldeyes F."/>
            <person name="Nichols R.A."/>
            <person name="Borrell J.S."/>
        </authorList>
    </citation>
    <scope>NUCLEOTIDE SEQUENCE [LARGE SCALE GENOMIC DNA]</scope>
    <source>
        <strain evidence="11">cv. Maze</strain>
        <tissue evidence="10">Seeds</tissue>
    </source>
</reference>
<feature type="modified residue" description="4-aspartylphosphate" evidence="7">
    <location>
        <position position="116"/>
    </location>
</feature>
<dbReference type="PANTHER" id="PTHR43874">
    <property type="entry name" value="TWO-COMPONENT RESPONSE REGULATOR"/>
    <property type="match status" value="1"/>
</dbReference>
<dbReference type="Gene3D" id="1.10.10.60">
    <property type="entry name" value="Homeodomain-like"/>
    <property type="match status" value="1"/>
</dbReference>